<keyword evidence="9" id="KW-1185">Reference proteome</keyword>
<feature type="region of interest" description="Disordered" evidence="6">
    <location>
        <begin position="160"/>
        <end position="233"/>
    </location>
</feature>
<dbReference type="Proteomes" id="UP001347796">
    <property type="component" value="Unassembled WGS sequence"/>
</dbReference>
<comment type="caution">
    <text evidence="8">The sequence shown here is derived from an EMBL/GenBank/DDBJ whole genome shotgun (WGS) entry which is preliminary data.</text>
</comment>
<dbReference type="Gene3D" id="4.10.280.10">
    <property type="entry name" value="Helix-loop-helix DNA-binding domain"/>
    <property type="match status" value="1"/>
</dbReference>
<evidence type="ECO:0000256" key="4">
    <source>
        <dbReference type="ARBA" id="ARBA00023163"/>
    </source>
</evidence>
<dbReference type="InterPro" id="IPR036638">
    <property type="entry name" value="HLH_DNA-bd_sf"/>
</dbReference>
<keyword evidence="3" id="KW-0238">DNA-binding</keyword>
<sequence>MSLSVGPYAQSYPHPGMTHDIYQYQQVRYPEHPDPGYFQNWVLNATQDLPVGQEHHYIGGGTPSPTDYHHPHHHHHYGQYDPTVPHRHVKRKGTANKKERRRTLSINSAFSNLRGCIPNVPTDTKLSKIKTLRLATSYITYLMDVLSKDDPTLTEAGFKADLSKKPSPHSNNTNITNNNINNIQKQIKKESEGESDSGSSSGSVCGSLSDDKKNNVNGRTGWPQHVWAAELKQ</sequence>
<dbReference type="EMBL" id="JAZGQO010000011">
    <property type="protein sequence ID" value="KAK6172634.1"/>
    <property type="molecule type" value="Genomic_DNA"/>
</dbReference>
<protein>
    <recommendedName>
        <fullName evidence="7">BHLH domain-containing protein</fullName>
    </recommendedName>
</protein>
<dbReference type="GO" id="GO:0005634">
    <property type="term" value="C:nucleus"/>
    <property type="evidence" value="ECO:0007669"/>
    <property type="project" value="UniProtKB-SubCell"/>
</dbReference>
<name>A0AAN8PBV3_PATCE</name>
<dbReference type="GO" id="GO:0000977">
    <property type="term" value="F:RNA polymerase II transcription regulatory region sequence-specific DNA binding"/>
    <property type="evidence" value="ECO:0007669"/>
    <property type="project" value="TreeGrafter"/>
</dbReference>
<proteinExistence type="predicted"/>
<feature type="compositionally biased region" description="Low complexity" evidence="6">
    <location>
        <begin position="171"/>
        <end position="185"/>
    </location>
</feature>
<evidence type="ECO:0000256" key="2">
    <source>
        <dbReference type="ARBA" id="ARBA00023015"/>
    </source>
</evidence>
<dbReference type="PROSITE" id="PS50888">
    <property type="entry name" value="BHLH"/>
    <property type="match status" value="1"/>
</dbReference>
<dbReference type="Pfam" id="PF00010">
    <property type="entry name" value="HLH"/>
    <property type="match status" value="1"/>
</dbReference>
<dbReference type="GO" id="GO:0032502">
    <property type="term" value="P:developmental process"/>
    <property type="evidence" value="ECO:0007669"/>
    <property type="project" value="TreeGrafter"/>
</dbReference>
<dbReference type="PANTHER" id="PTHR23349:SF68">
    <property type="entry name" value="FI14601P"/>
    <property type="match status" value="1"/>
</dbReference>
<reference evidence="8 9" key="1">
    <citation type="submission" date="2024-01" db="EMBL/GenBank/DDBJ databases">
        <title>The genome of the rayed Mediterranean limpet Patella caerulea (Linnaeus, 1758).</title>
        <authorList>
            <person name="Anh-Thu Weber A."/>
            <person name="Halstead-Nussloch G."/>
        </authorList>
    </citation>
    <scope>NUCLEOTIDE SEQUENCE [LARGE SCALE GENOMIC DNA]</scope>
    <source>
        <strain evidence="8">AATW-2023a</strain>
        <tissue evidence="8">Whole specimen</tissue>
    </source>
</reference>
<keyword evidence="2" id="KW-0805">Transcription regulation</keyword>
<evidence type="ECO:0000256" key="6">
    <source>
        <dbReference type="SAM" id="MobiDB-lite"/>
    </source>
</evidence>
<dbReference type="SUPFAM" id="SSF47459">
    <property type="entry name" value="HLH, helix-loop-helix DNA-binding domain"/>
    <property type="match status" value="1"/>
</dbReference>
<evidence type="ECO:0000313" key="8">
    <source>
        <dbReference type="EMBL" id="KAK6172634.1"/>
    </source>
</evidence>
<dbReference type="SMART" id="SM00353">
    <property type="entry name" value="HLH"/>
    <property type="match status" value="1"/>
</dbReference>
<keyword evidence="4" id="KW-0804">Transcription</keyword>
<evidence type="ECO:0000256" key="5">
    <source>
        <dbReference type="ARBA" id="ARBA00023242"/>
    </source>
</evidence>
<dbReference type="FunFam" id="4.10.280.10:FF:000010">
    <property type="entry name" value="Scleraxis bHLH transcription factor"/>
    <property type="match status" value="1"/>
</dbReference>
<accession>A0AAN8PBV3</accession>
<dbReference type="PANTHER" id="PTHR23349">
    <property type="entry name" value="BASIC HELIX-LOOP-HELIX TRANSCRIPTION FACTOR, TWIST"/>
    <property type="match status" value="1"/>
</dbReference>
<gene>
    <name evidence="8" type="ORF">SNE40_016250</name>
</gene>
<feature type="compositionally biased region" description="Low complexity" evidence="6">
    <location>
        <begin position="196"/>
        <end position="208"/>
    </location>
</feature>
<dbReference type="GO" id="GO:0000981">
    <property type="term" value="F:DNA-binding transcription factor activity, RNA polymerase II-specific"/>
    <property type="evidence" value="ECO:0007669"/>
    <property type="project" value="TreeGrafter"/>
</dbReference>
<evidence type="ECO:0000256" key="3">
    <source>
        <dbReference type="ARBA" id="ARBA00023125"/>
    </source>
</evidence>
<evidence type="ECO:0000256" key="1">
    <source>
        <dbReference type="ARBA" id="ARBA00004123"/>
    </source>
</evidence>
<evidence type="ECO:0000313" key="9">
    <source>
        <dbReference type="Proteomes" id="UP001347796"/>
    </source>
</evidence>
<dbReference type="CDD" id="cd11466">
    <property type="entry name" value="bHLH_TS_HAND"/>
    <property type="match status" value="1"/>
</dbReference>
<dbReference type="AlphaFoldDB" id="A0AAN8PBV3"/>
<dbReference type="InterPro" id="IPR011598">
    <property type="entry name" value="bHLH_dom"/>
</dbReference>
<feature type="domain" description="BHLH" evidence="7">
    <location>
        <begin position="90"/>
        <end position="142"/>
    </location>
</feature>
<evidence type="ECO:0000259" key="7">
    <source>
        <dbReference type="PROSITE" id="PS50888"/>
    </source>
</evidence>
<organism evidence="8 9">
    <name type="scientific">Patella caerulea</name>
    <name type="common">Rayed Mediterranean limpet</name>
    <dbReference type="NCBI Taxonomy" id="87958"/>
    <lineage>
        <taxon>Eukaryota</taxon>
        <taxon>Metazoa</taxon>
        <taxon>Spiralia</taxon>
        <taxon>Lophotrochozoa</taxon>
        <taxon>Mollusca</taxon>
        <taxon>Gastropoda</taxon>
        <taxon>Patellogastropoda</taxon>
        <taxon>Patelloidea</taxon>
        <taxon>Patellidae</taxon>
        <taxon>Patella</taxon>
    </lineage>
</organism>
<keyword evidence="5" id="KW-0539">Nucleus</keyword>
<comment type="subcellular location">
    <subcellularLocation>
        <location evidence="1">Nucleus</location>
    </subcellularLocation>
</comment>
<dbReference type="InterPro" id="IPR050283">
    <property type="entry name" value="E-box_TF_Regulators"/>
</dbReference>
<dbReference type="GO" id="GO:0046983">
    <property type="term" value="F:protein dimerization activity"/>
    <property type="evidence" value="ECO:0007669"/>
    <property type="project" value="InterPro"/>
</dbReference>